<evidence type="ECO:0000313" key="2">
    <source>
        <dbReference type="Proteomes" id="UP001501095"/>
    </source>
</evidence>
<protein>
    <submittedName>
        <fullName evidence="1">Uncharacterized protein</fullName>
    </submittedName>
</protein>
<dbReference type="EMBL" id="BAAATM010000009">
    <property type="protein sequence ID" value="GAA2531819.1"/>
    <property type="molecule type" value="Genomic_DNA"/>
</dbReference>
<comment type="caution">
    <text evidence="1">The sequence shown here is derived from an EMBL/GenBank/DDBJ whole genome shotgun (WGS) entry which is preliminary data.</text>
</comment>
<sequence length="74" mass="7998">MPGKRGKAPLRALGIVRRTRATAKWTSHPRELPPRLCSLAGFGSIVAVQPTALTRFHELAQSESSSAEDGEEQS</sequence>
<accession>A0ABN3NQZ4</accession>
<name>A0ABN3NQZ4_9ACTN</name>
<dbReference type="Proteomes" id="UP001501095">
    <property type="component" value="Unassembled WGS sequence"/>
</dbReference>
<gene>
    <name evidence="1" type="ORF">GCM10010423_29190</name>
</gene>
<evidence type="ECO:0000313" key="1">
    <source>
        <dbReference type="EMBL" id="GAA2531819.1"/>
    </source>
</evidence>
<reference evidence="1 2" key="1">
    <citation type="journal article" date="2019" name="Int. J. Syst. Evol. Microbiol.">
        <title>The Global Catalogue of Microorganisms (GCM) 10K type strain sequencing project: providing services to taxonomists for standard genome sequencing and annotation.</title>
        <authorList>
            <consortium name="The Broad Institute Genomics Platform"/>
            <consortium name="The Broad Institute Genome Sequencing Center for Infectious Disease"/>
            <person name="Wu L."/>
            <person name="Ma J."/>
        </authorList>
    </citation>
    <scope>NUCLEOTIDE SEQUENCE [LARGE SCALE GENOMIC DNA]</scope>
    <source>
        <strain evidence="1 2">JCM 6924</strain>
    </source>
</reference>
<proteinExistence type="predicted"/>
<organism evidence="1 2">
    <name type="scientific">Streptomyces levis</name>
    <dbReference type="NCBI Taxonomy" id="285566"/>
    <lineage>
        <taxon>Bacteria</taxon>
        <taxon>Bacillati</taxon>
        <taxon>Actinomycetota</taxon>
        <taxon>Actinomycetes</taxon>
        <taxon>Kitasatosporales</taxon>
        <taxon>Streptomycetaceae</taxon>
        <taxon>Streptomyces</taxon>
    </lineage>
</organism>
<keyword evidence="2" id="KW-1185">Reference proteome</keyword>